<organism evidence="4 5">
    <name type="scientific">Acuticoccus sediminis</name>
    <dbReference type="NCBI Taxonomy" id="2184697"/>
    <lineage>
        <taxon>Bacteria</taxon>
        <taxon>Pseudomonadati</taxon>
        <taxon>Pseudomonadota</taxon>
        <taxon>Alphaproteobacteria</taxon>
        <taxon>Hyphomicrobiales</taxon>
        <taxon>Amorphaceae</taxon>
        <taxon>Acuticoccus</taxon>
    </lineage>
</organism>
<dbReference type="Proteomes" id="UP000249590">
    <property type="component" value="Unassembled WGS sequence"/>
</dbReference>
<dbReference type="InterPro" id="IPR016181">
    <property type="entry name" value="Acyl_CoA_acyltransferase"/>
</dbReference>
<evidence type="ECO:0000256" key="2">
    <source>
        <dbReference type="ARBA" id="ARBA00023315"/>
    </source>
</evidence>
<feature type="domain" description="N-acetyltransferase" evidence="3">
    <location>
        <begin position="5"/>
        <end position="190"/>
    </location>
</feature>
<dbReference type="OrthoDB" id="9788924at2"/>
<dbReference type="PANTHER" id="PTHR43877">
    <property type="entry name" value="AMINOALKYLPHOSPHONATE N-ACETYLTRANSFERASE-RELATED-RELATED"/>
    <property type="match status" value="1"/>
</dbReference>
<dbReference type="AlphaFoldDB" id="A0A8B2NHQ1"/>
<evidence type="ECO:0000256" key="1">
    <source>
        <dbReference type="ARBA" id="ARBA00022679"/>
    </source>
</evidence>
<evidence type="ECO:0000313" key="5">
    <source>
        <dbReference type="Proteomes" id="UP000249590"/>
    </source>
</evidence>
<dbReference type="Pfam" id="PF00583">
    <property type="entry name" value="Acetyltransf_1"/>
    <property type="match status" value="1"/>
</dbReference>
<evidence type="ECO:0000259" key="3">
    <source>
        <dbReference type="PROSITE" id="PS51186"/>
    </source>
</evidence>
<dbReference type="InterPro" id="IPR000182">
    <property type="entry name" value="GNAT_dom"/>
</dbReference>
<keyword evidence="2" id="KW-0012">Acyltransferase</keyword>
<gene>
    <name evidence="4" type="ORF">DLJ53_30145</name>
</gene>
<reference evidence="4 5" key="1">
    <citation type="submission" date="2018-05" db="EMBL/GenBank/DDBJ databases">
        <title>Acuticoccus sediminis sp. nov., isolated from deep-sea sediment of Indian Ocean.</title>
        <authorList>
            <person name="Liu X."/>
            <person name="Lai Q."/>
            <person name="Du Y."/>
            <person name="Sun F."/>
            <person name="Zhang X."/>
            <person name="Wang S."/>
            <person name="Shao Z."/>
        </authorList>
    </citation>
    <scope>NUCLEOTIDE SEQUENCE [LARGE SCALE GENOMIC DNA]</scope>
    <source>
        <strain evidence="4 5">PTG4-2</strain>
    </source>
</reference>
<accession>A0A8B2NHQ1</accession>
<evidence type="ECO:0000313" key="4">
    <source>
        <dbReference type="EMBL" id="RAH96943.1"/>
    </source>
</evidence>
<dbReference type="InterPro" id="IPR050832">
    <property type="entry name" value="Bact_Acetyltransf"/>
</dbReference>
<dbReference type="GO" id="GO:0016747">
    <property type="term" value="F:acyltransferase activity, transferring groups other than amino-acyl groups"/>
    <property type="evidence" value="ECO:0007669"/>
    <property type="project" value="InterPro"/>
</dbReference>
<dbReference type="SUPFAM" id="SSF55729">
    <property type="entry name" value="Acyl-CoA N-acyltransferases (Nat)"/>
    <property type="match status" value="1"/>
</dbReference>
<protein>
    <submittedName>
        <fullName evidence="4">GNAT family N-acetyltransferase</fullName>
    </submittedName>
</protein>
<name>A0A8B2NHQ1_9HYPH</name>
<proteinExistence type="predicted"/>
<dbReference type="CDD" id="cd04301">
    <property type="entry name" value="NAT_SF"/>
    <property type="match status" value="1"/>
</dbReference>
<dbReference type="EMBL" id="QHHQ01000010">
    <property type="protein sequence ID" value="RAH96943.1"/>
    <property type="molecule type" value="Genomic_DNA"/>
</dbReference>
<keyword evidence="1 4" id="KW-0808">Transferase</keyword>
<comment type="caution">
    <text evidence="4">The sequence shown here is derived from an EMBL/GenBank/DDBJ whole genome shotgun (WGS) entry which is preliminary data.</text>
</comment>
<keyword evidence="5" id="KW-1185">Reference proteome</keyword>
<dbReference type="RefSeq" id="WP_111352050.1">
    <property type="nucleotide sequence ID" value="NZ_QHHQ01000010.1"/>
</dbReference>
<dbReference type="PROSITE" id="PS51186">
    <property type="entry name" value="GNAT"/>
    <property type="match status" value="1"/>
</dbReference>
<dbReference type="PANTHER" id="PTHR43877:SF2">
    <property type="entry name" value="AMINOALKYLPHOSPHONATE N-ACETYLTRANSFERASE-RELATED"/>
    <property type="match status" value="1"/>
</dbReference>
<dbReference type="Gene3D" id="3.40.630.30">
    <property type="match status" value="1"/>
</dbReference>
<sequence>MHIEPPFRLATAADGPILARFIMWAGEGLPMLVWQDLAGDGGDPWAIGGERMARKAEAGEVIVADRDGAAVAGLMGYPIRDTEGTDGMPPRFVPLQELENLAVGSYYIHVLATLPQARGEGWGGRLIDLAEGIAAEEGIGEMSIIVSDANRGARRLYERKGYGEAARRPAVKDGWENPVTDWVLLRKSLS</sequence>